<dbReference type="PROSITE" id="PS01314">
    <property type="entry name" value="UPF0047"/>
    <property type="match status" value="1"/>
</dbReference>
<comment type="caution">
    <text evidence="2">The sequence shown here is derived from an EMBL/GenBank/DDBJ whole genome shotgun (WGS) entry which is preliminary data.</text>
</comment>
<dbReference type="InterPro" id="IPR035917">
    <property type="entry name" value="YjbQ-like_sf"/>
</dbReference>
<evidence type="ECO:0000313" key="2">
    <source>
        <dbReference type="EMBL" id="TDX58943.1"/>
    </source>
</evidence>
<evidence type="ECO:0000256" key="1">
    <source>
        <dbReference type="ARBA" id="ARBA00005534"/>
    </source>
</evidence>
<keyword evidence="3" id="KW-1185">Reference proteome</keyword>
<dbReference type="STRING" id="926561.GCA_000379025_01996"/>
<protein>
    <submittedName>
        <fullName evidence="2">Secondary thiamine-phosphate synthase enzyme</fullName>
    </submittedName>
</protein>
<organism evidence="2 3">
    <name type="scientific">Orenia marismortui</name>
    <dbReference type="NCBI Taxonomy" id="46469"/>
    <lineage>
        <taxon>Bacteria</taxon>
        <taxon>Bacillati</taxon>
        <taxon>Bacillota</taxon>
        <taxon>Clostridia</taxon>
        <taxon>Halanaerobiales</taxon>
        <taxon>Halobacteroidaceae</taxon>
        <taxon>Orenia</taxon>
    </lineage>
</organism>
<dbReference type="InterPro" id="IPR001602">
    <property type="entry name" value="UPF0047_YjbQ-like"/>
</dbReference>
<dbReference type="Gene3D" id="2.60.120.460">
    <property type="entry name" value="YjbQ-like"/>
    <property type="match status" value="1"/>
</dbReference>
<dbReference type="PIRSF" id="PIRSF004681">
    <property type="entry name" value="UCP004681"/>
    <property type="match status" value="1"/>
</dbReference>
<comment type="similarity">
    <text evidence="1">Belongs to the UPF0047 family.</text>
</comment>
<evidence type="ECO:0000313" key="3">
    <source>
        <dbReference type="Proteomes" id="UP000295832"/>
    </source>
</evidence>
<reference evidence="2 3" key="1">
    <citation type="submission" date="2019-03" db="EMBL/GenBank/DDBJ databases">
        <title>Subsurface microbial communities from deep shales in Ohio and West Virginia, USA.</title>
        <authorList>
            <person name="Wrighton K."/>
        </authorList>
    </citation>
    <scope>NUCLEOTIDE SEQUENCE [LARGE SCALE GENOMIC DNA]</scope>
    <source>
        <strain evidence="2 3">MSL 6dP</strain>
    </source>
</reference>
<sequence>MFRELEIKTTKRGELIDITRKVAEVVSQSSVKEGTCLVFIPHTTAAVTINENADPTVKRDILYKLDELIPWEDNYQHLEGNSAAHLKASLFGNSEQIIIRDGRLLLGTWQGIYFAEFDGPRRRKVQVKIVMSDE</sequence>
<dbReference type="PANTHER" id="PTHR30615">
    <property type="entry name" value="UNCHARACTERIZED PROTEIN YJBQ-RELATED"/>
    <property type="match status" value="1"/>
</dbReference>
<dbReference type="SUPFAM" id="SSF111038">
    <property type="entry name" value="YjbQ-like"/>
    <property type="match status" value="1"/>
</dbReference>
<dbReference type="Pfam" id="PF01894">
    <property type="entry name" value="YjbQ"/>
    <property type="match status" value="1"/>
</dbReference>
<dbReference type="NCBIfam" id="TIGR00149">
    <property type="entry name" value="TIGR00149_YjbQ"/>
    <property type="match status" value="1"/>
</dbReference>
<dbReference type="Proteomes" id="UP000295832">
    <property type="component" value="Unassembled WGS sequence"/>
</dbReference>
<dbReference type="RefSeq" id="WP_134114527.1">
    <property type="nucleotide sequence ID" value="NZ_SOEG01000002.1"/>
</dbReference>
<accession>A0A4R8HQD9</accession>
<name>A0A4R8HQD9_9FIRM</name>
<dbReference type="PANTHER" id="PTHR30615:SF8">
    <property type="entry name" value="UPF0047 PROTEIN C4A8.02C"/>
    <property type="match status" value="1"/>
</dbReference>
<dbReference type="AlphaFoldDB" id="A0A4R8HQD9"/>
<dbReference type="EMBL" id="SOEG01000002">
    <property type="protein sequence ID" value="TDX58943.1"/>
    <property type="molecule type" value="Genomic_DNA"/>
</dbReference>
<gene>
    <name evidence="2" type="ORF">C7959_10281</name>
</gene>
<proteinExistence type="inferred from homology"/>